<keyword evidence="2" id="KW-1185">Reference proteome</keyword>
<dbReference type="EMBL" id="FNLO01000009">
    <property type="protein sequence ID" value="SDV49819.1"/>
    <property type="molecule type" value="Genomic_DNA"/>
</dbReference>
<dbReference type="STRING" id="1770053.SAMN05216551_109165"/>
<evidence type="ECO:0008006" key="3">
    <source>
        <dbReference type="Google" id="ProtNLM"/>
    </source>
</evidence>
<sequence>MPSVEGIVHGALKALADGRVYPDLAKTRAAVPYIVYQAVGGIDETTLSGADQLQNTRMQITVWAADRATASSLMQQIRNAMTAEPVRAVPIGAPVSEYEDDTKLYGSRLDFSVWWRP</sequence>
<protein>
    <recommendedName>
        <fullName evidence="3">DUF3168 domain-containing protein</fullName>
    </recommendedName>
</protein>
<evidence type="ECO:0000313" key="1">
    <source>
        <dbReference type="EMBL" id="SDV49819.1"/>
    </source>
</evidence>
<dbReference type="Proteomes" id="UP000243719">
    <property type="component" value="Unassembled WGS sequence"/>
</dbReference>
<proteinExistence type="predicted"/>
<dbReference type="OrthoDB" id="8612771at2"/>
<dbReference type="Pfam" id="PF11367">
    <property type="entry name" value="Tail_completion_gp17"/>
    <property type="match status" value="1"/>
</dbReference>
<dbReference type="InterPro" id="IPR053745">
    <property type="entry name" value="Viral_Tail_Comp_sf"/>
</dbReference>
<reference evidence="2" key="1">
    <citation type="submission" date="2016-09" db="EMBL/GenBank/DDBJ databases">
        <authorList>
            <person name="Varghese N."/>
            <person name="Submissions S."/>
        </authorList>
    </citation>
    <scope>NUCLEOTIDE SEQUENCE [LARGE SCALE GENOMIC DNA]</scope>
    <source>
        <strain evidence="2">JS23</strain>
    </source>
</reference>
<gene>
    <name evidence="1" type="ORF">SAMN05216551_109165</name>
</gene>
<evidence type="ECO:0000313" key="2">
    <source>
        <dbReference type="Proteomes" id="UP000243719"/>
    </source>
</evidence>
<name>A0A1H2PS80_9BURK</name>
<dbReference type="Gene3D" id="3.30.2000.30">
    <property type="match status" value="1"/>
</dbReference>
<organism evidence="1 2">
    <name type="scientific">Chitinasiproducens palmae</name>
    <dbReference type="NCBI Taxonomy" id="1770053"/>
    <lineage>
        <taxon>Bacteria</taxon>
        <taxon>Pseudomonadati</taxon>
        <taxon>Pseudomonadota</taxon>
        <taxon>Betaproteobacteria</taxon>
        <taxon>Burkholderiales</taxon>
        <taxon>Burkholderiaceae</taxon>
        <taxon>Chitinasiproducens</taxon>
    </lineage>
</organism>
<dbReference type="AlphaFoldDB" id="A0A1H2PS80"/>
<accession>A0A1H2PS80</accession>
<dbReference type="InterPro" id="IPR021508">
    <property type="entry name" value="Gp17-like"/>
</dbReference>